<name>A0A7R9FQ09_9CRUS</name>
<evidence type="ECO:0008006" key="3">
    <source>
        <dbReference type="Google" id="ProtNLM"/>
    </source>
</evidence>
<accession>A0A7R9FQ09</accession>
<gene>
    <name evidence="1" type="ORF">DSTB1V02_LOCUS10418</name>
</gene>
<sequence length="261" mass="30765">MWDLAEMGILSFQEGTDFFRGNPSQDEKVTFLLEKLLRGRDEAFHEFLRVLRRRKYGDLAKTLDTGWLIQQNRNELRRFISTDVASRLLQSDILPRGDDYTASRWDEDSILFILGKLETTINSTNFNRFLEVLAEEQRDFAEGLREQWRDMERRMRDFYRGFERNQLPTLESVRNMVMPLLNGGREWSKVGQDLGFDGKILGKMDRKSVGPLMMVFTLAEDFLNSTSENRAPTFNESRVTWFQQIAQVEKETLIKIIREEL</sequence>
<reference evidence="1" key="1">
    <citation type="submission" date="2020-11" db="EMBL/GenBank/DDBJ databases">
        <authorList>
            <person name="Tran Van P."/>
        </authorList>
    </citation>
    <scope>NUCLEOTIDE SEQUENCE</scope>
</reference>
<proteinExistence type="predicted"/>
<dbReference type="EMBL" id="CAJPEV010002984">
    <property type="protein sequence ID" value="CAG0898598.1"/>
    <property type="molecule type" value="Genomic_DNA"/>
</dbReference>
<protein>
    <recommendedName>
        <fullName evidence="3">CARD domain-containing protein</fullName>
    </recommendedName>
</protein>
<evidence type="ECO:0000313" key="2">
    <source>
        <dbReference type="Proteomes" id="UP000677054"/>
    </source>
</evidence>
<evidence type="ECO:0000313" key="1">
    <source>
        <dbReference type="EMBL" id="CAD7250648.1"/>
    </source>
</evidence>
<dbReference type="CDD" id="cd01671">
    <property type="entry name" value="CARD"/>
    <property type="match status" value="1"/>
</dbReference>
<dbReference type="InterPro" id="IPR011029">
    <property type="entry name" value="DEATH-like_dom_sf"/>
</dbReference>
<dbReference type="Gene3D" id="1.10.533.10">
    <property type="entry name" value="Death Domain, Fas"/>
    <property type="match status" value="1"/>
</dbReference>
<dbReference type="EMBL" id="LR902501">
    <property type="protein sequence ID" value="CAD7250648.1"/>
    <property type="molecule type" value="Genomic_DNA"/>
</dbReference>
<keyword evidence="2" id="KW-1185">Reference proteome</keyword>
<dbReference type="AlphaFoldDB" id="A0A7R9FQ09"/>
<dbReference type="Proteomes" id="UP000677054">
    <property type="component" value="Unassembled WGS sequence"/>
</dbReference>
<organism evidence="1">
    <name type="scientific">Darwinula stevensoni</name>
    <dbReference type="NCBI Taxonomy" id="69355"/>
    <lineage>
        <taxon>Eukaryota</taxon>
        <taxon>Metazoa</taxon>
        <taxon>Ecdysozoa</taxon>
        <taxon>Arthropoda</taxon>
        <taxon>Crustacea</taxon>
        <taxon>Oligostraca</taxon>
        <taxon>Ostracoda</taxon>
        <taxon>Podocopa</taxon>
        <taxon>Podocopida</taxon>
        <taxon>Darwinulocopina</taxon>
        <taxon>Darwinuloidea</taxon>
        <taxon>Darwinulidae</taxon>
        <taxon>Darwinula</taxon>
    </lineage>
</organism>
<dbReference type="SUPFAM" id="SSF47986">
    <property type="entry name" value="DEATH domain"/>
    <property type="match status" value="1"/>
</dbReference>